<keyword evidence="1" id="KW-1133">Transmembrane helix</keyword>
<dbReference type="OrthoDB" id="5729325at2"/>
<keyword evidence="1" id="KW-0812">Transmembrane</keyword>
<proteinExistence type="predicted"/>
<evidence type="ECO:0000256" key="1">
    <source>
        <dbReference type="SAM" id="Phobius"/>
    </source>
</evidence>
<feature type="transmembrane region" description="Helical" evidence="1">
    <location>
        <begin position="202"/>
        <end position="223"/>
    </location>
</feature>
<gene>
    <name evidence="2" type="ORF">C0039_09545</name>
</gene>
<evidence type="ECO:0000313" key="3">
    <source>
        <dbReference type="Proteomes" id="UP000235005"/>
    </source>
</evidence>
<organism evidence="2 3">
    <name type="scientific">Pseudohalioglobus lutimaris</name>
    <dbReference type="NCBI Taxonomy" id="1737061"/>
    <lineage>
        <taxon>Bacteria</taxon>
        <taxon>Pseudomonadati</taxon>
        <taxon>Pseudomonadota</taxon>
        <taxon>Gammaproteobacteria</taxon>
        <taxon>Cellvibrionales</taxon>
        <taxon>Halieaceae</taxon>
        <taxon>Pseudohalioglobus</taxon>
    </lineage>
</organism>
<reference evidence="2 3" key="1">
    <citation type="submission" date="2018-01" db="EMBL/GenBank/DDBJ databases">
        <title>The draft genome sequence of Halioglobus lutimaris HF004.</title>
        <authorList>
            <person name="Du Z.-J."/>
            <person name="Shi M.-J."/>
        </authorList>
    </citation>
    <scope>NUCLEOTIDE SEQUENCE [LARGE SCALE GENOMIC DNA]</scope>
    <source>
        <strain evidence="2 3">HF004</strain>
    </source>
</reference>
<keyword evidence="3" id="KW-1185">Reference proteome</keyword>
<name>A0A2N5X2Z0_9GAMM</name>
<dbReference type="RefSeq" id="WP_133125973.1">
    <property type="nucleotide sequence ID" value="NZ_PKUS01000010.1"/>
</dbReference>
<accession>A0A2N5X2Z0</accession>
<feature type="transmembrane region" description="Helical" evidence="1">
    <location>
        <begin position="138"/>
        <end position="159"/>
    </location>
</feature>
<feature type="transmembrane region" description="Helical" evidence="1">
    <location>
        <begin position="80"/>
        <end position="106"/>
    </location>
</feature>
<dbReference type="EMBL" id="PKUS01000010">
    <property type="protein sequence ID" value="PLW68861.1"/>
    <property type="molecule type" value="Genomic_DNA"/>
</dbReference>
<feature type="transmembrane region" description="Helical" evidence="1">
    <location>
        <begin position="317"/>
        <end position="337"/>
    </location>
</feature>
<evidence type="ECO:0008006" key="4">
    <source>
        <dbReference type="Google" id="ProtNLM"/>
    </source>
</evidence>
<evidence type="ECO:0000313" key="2">
    <source>
        <dbReference type="EMBL" id="PLW68861.1"/>
    </source>
</evidence>
<keyword evidence="1" id="KW-0472">Membrane</keyword>
<feature type="transmembrane region" description="Helical" evidence="1">
    <location>
        <begin position="12"/>
        <end position="28"/>
    </location>
</feature>
<dbReference type="AlphaFoldDB" id="A0A2N5X2Z0"/>
<protein>
    <recommendedName>
        <fullName evidence="4">Glycosyltransferase RgtA/B/C/D-like domain-containing protein</fullName>
    </recommendedName>
</protein>
<dbReference type="Proteomes" id="UP000235005">
    <property type="component" value="Unassembled WGS sequence"/>
</dbReference>
<feature type="transmembrane region" description="Helical" evidence="1">
    <location>
        <begin position="367"/>
        <end position="385"/>
    </location>
</feature>
<comment type="caution">
    <text evidence="2">The sequence shown here is derived from an EMBL/GenBank/DDBJ whole genome shotgun (WGS) entry which is preliminary data.</text>
</comment>
<sequence length="497" mass="55671">MHRQHTAIPLRLNIAIACISILISAWLIHNDPLINRDGITYLRTAEAYLNHGLIAAIQLFDRPFLSVISGELHRATSLSLAISAQLVVTSLYVTLCLAFVSTIGLLGGDRRTQIIAALIVLSHPVINGYRSDIMRDPGYWAMGVLAFRQLLLFLFSPHWQHQVLWFIYIVFAAFFRFEAVAYICLAPFAVAIVSAKGGRAEVLAGFGLLPLLTVFGILVFYALTNGSGYSTLALFEDIGGYVSKALVIPDFFLDEKAHASQDWVAEHSREDISIFLLSGTIGLLAINIIRSLTWPWLAVLCWGVRIRTKGNATVQQLQLLNIHILIAATYLFSFLLINHFMLERYAGFLTLLLLLYLPAIVDDQLNKGGLMAGILVSAIFIGMSADTLHNGNREKAYIKNATLWINRQLPHNATLFTNYSYIEYFSQLRKIPVPYSAKLQVEELLLEQSIWMSADYLVISVKNDEQEAWSKFVATFTPETINMFEGGRHGNLYIVKN</sequence>
<feature type="transmembrane region" description="Helical" evidence="1">
    <location>
        <begin position="165"/>
        <end position="190"/>
    </location>
</feature>
<feature type="transmembrane region" description="Helical" evidence="1">
    <location>
        <begin position="274"/>
        <end position="297"/>
    </location>
</feature>